<dbReference type="PANTHER" id="PTHR42988:SF2">
    <property type="entry name" value="CYCLIC NUCLEOTIDE PHOSPHODIESTERASE CBUA0032-RELATED"/>
    <property type="match status" value="1"/>
</dbReference>
<sequence>MFRLAQISDIHLGPIPKPTWRQLMSKRAIGYTNWRRNRARAMTAETLNRLVDDMEAQAPDHIAVTGDLTNIALLKEFVAARRWLDELGEPDRVTVIPGNHDAYVPNAGRRFRRLWAPYMLGDDAVRVDEALFPFMRRKGDVAIIGVSSAVASAPFMATGRVGSGQTDRLRILLEQAREEDLFRVVLIHHPPKLIDPRSTWRRLTDGKRFRAMIEETGAELIVHGHEHIRSMTAIPGPRGPIPVVGVPAGSGPAIGGPRAGGYAIHEIGGCKRGCEVTVIHRGYNSAGEIEETVRSSYTIAR</sequence>
<evidence type="ECO:0000256" key="4">
    <source>
        <dbReference type="ARBA" id="ARBA00025742"/>
    </source>
</evidence>
<dbReference type="AlphaFoldDB" id="A0A1H9AD44"/>
<evidence type="ECO:0000259" key="5">
    <source>
        <dbReference type="Pfam" id="PF00149"/>
    </source>
</evidence>
<proteinExistence type="inferred from homology"/>
<accession>A0A1H9AD44</accession>
<comment type="similarity">
    <text evidence="4">Belongs to the cyclic nucleotide phosphodiesterase class-III family.</text>
</comment>
<dbReference type="GO" id="GO:0046872">
    <property type="term" value="F:metal ion binding"/>
    <property type="evidence" value="ECO:0007669"/>
    <property type="project" value="UniProtKB-KW"/>
</dbReference>
<dbReference type="Pfam" id="PF00149">
    <property type="entry name" value="Metallophos"/>
    <property type="match status" value="1"/>
</dbReference>
<evidence type="ECO:0000256" key="2">
    <source>
        <dbReference type="ARBA" id="ARBA00022801"/>
    </source>
</evidence>
<reference evidence="6 7" key="1">
    <citation type="submission" date="2016-10" db="EMBL/GenBank/DDBJ databases">
        <authorList>
            <person name="de Groot N.N."/>
        </authorList>
    </citation>
    <scope>NUCLEOTIDE SEQUENCE [LARGE SCALE GENOMIC DNA]</scope>
    <source>
        <strain evidence="6 7">A52C2</strain>
    </source>
</reference>
<name>A0A1H9AD44_9HYPH</name>
<keyword evidence="2" id="KW-0378">Hydrolase</keyword>
<protein>
    <submittedName>
        <fullName evidence="6">3',5'-cyclic AMP phosphodiesterase CpdA</fullName>
    </submittedName>
</protein>
<dbReference type="InterPro" id="IPR004843">
    <property type="entry name" value="Calcineurin-like_PHP"/>
</dbReference>
<dbReference type="STRING" id="1855383.SAMN05216548_101392"/>
<evidence type="ECO:0000256" key="3">
    <source>
        <dbReference type="ARBA" id="ARBA00023004"/>
    </source>
</evidence>
<dbReference type="SUPFAM" id="SSF56300">
    <property type="entry name" value="Metallo-dependent phosphatases"/>
    <property type="match status" value="1"/>
</dbReference>
<evidence type="ECO:0000256" key="1">
    <source>
        <dbReference type="ARBA" id="ARBA00022723"/>
    </source>
</evidence>
<evidence type="ECO:0000313" key="7">
    <source>
        <dbReference type="Proteomes" id="UP000199647"/>
    </source>
</evidence>
<dbReference type="GO" id="GO:0016787">
    <property type="term" value="F:hydrolase activity"/>
    <property type="evidence" value="ECO:0007669"/>
    <property type="project" value="UniProtKB-KW"/>
</dbReference>
<dbReference type="RefSeq" id="WP_092494892.1">
    <property type="nucleotide sequence ID" value="NZ_FOFG01000001.1"/>
</dbReference>
<dbReference type="PANTHER" id="PTHR42988">
    <property type="entry name" value="PHOSPHOHYDROLASE"/>
    <property type="match status" value="1"/>
</dbReference>
<dbReference type="Proteomes" id="UP000199647">
    <property type="component" value="Unassembled WGS sequence"/>
</dbReference>
<keyword evidence="1" id="KW-0479">Metal-binding</keyword>
<keyword evidence="3" id="KW-0408">Iron</keyword>
<dbReference type="EMBL" id="FOFG01000001">
    <property type="protein sequence ID" value="SEP74461.1"/>
    <property type="molecule type" value="Genomic_DNA"/>
</dbReference>
<dbReference type="Gene3D" id="3.60.21.10">
    <property type="match status" value="1"/>
</dbReference>
<dbReference type="OrthoDB" id="9794568at2"/>
<dbReference type="InterPro" id="IPR050884">
    <property type="entry name" value="CNP_phosphodiesterase-III"/>
</dbReference>
<keyword evidence="7" id="KW-1185">Reference proteome</keyword>
<dbReference type="InterPro" id="IPR029052">
    <property type="entry name" value="Metallo-depent_PP-like"/>
</dbReference>
<gene>
    <name evidence="6" type="ORF">SAMN05216548_101392</name>
</gene>
<organism evidence="6 7">
    <name type="scientific">Faunimonas pinastri</name>
    <dbReference type="NCBI Taxonomy" id="1855383"/>
    <lineage>
        <taxon>Bacteria</taxon>
        <taxon>Pseudomonadati</taxon>
        <taxon>Pseudomonadota</taxon>
        <taxon>Alphaproteobacteria</taxon>
        <taxon>Hyphomicrobiales</taxon>
        <taxon>Afifellaceae</taxon>
        <taxon>Faunimonas</taxon>
    </lineage>
</organism>
<feature type="domain" description="Calcineurin-like phosphoesterase" evidence="5">
    <location>
        <begin position="2"/>
        <end position="228"/>
    </location>
</feature>
<evidence type="ECO:0000313" key="6">
    <source>
        <dbReference type="EMBL" id="SEP74461.1"/>
    </source>
</evidence>